<evidence type="ECO:0000313" key="2">
    <source>
        <dbReference type="Proteomes" id="UP000004642"/>
    </source>
</evidence>
<proteinExistence type="predicted"/>
<dbReference type="InterPro" id="IPR035948">
    <property type="entry name" value="YwqG-like_sf"/>
</dbReference>
<accession>G5LRW0</accession>
<reference evidence="1 2" key="1">
    <citation type="journal article" date="2011" name="BMC Genomics">
        <title>Genome sequencing reveals diversification of virulence factor content and possible host adaptation in distinct subpopulations of Salmonella enterica.</title>
        <authorList>
            <person name="den Bakker H.C."/>
            <person name="Moreno Switt A.I."/>
            <person name="Govoni G."/>
            <person name="Cummings C.A."/>
            <person name="Ranieri M.L."/>
            <person name="Degoricija L."/>
            <person name="Hoelzer K."/>
            <person name="Rodriguez-Rivera L.D."/>
            <person name="Brown S."/>
            <person name="Bolchacova E."/>
            <person name="Furtado M.R."/>
            <person name="Wiedmann M."/>
        </authorList>
    </citation>
    <scope>NUCLEOTIDE SEQUENCE [LARGE SCALE GENOMIC DNA]</scope>
    <source>
        <strain evidence="1 2">R6-377</strain>
    </source>
</reference>
<evidence type="ECO:0008006" key="3">
    <source>
        <dbReference type="Google" id="ProtNLM"/>
    </source>
</evidence>
<dbReference type="Proteomes" id="UP000004642">
    <property type="component" value="Unassembled WGS sequence"/>
</dbReference>
<dbReference type="EMBL" id="AFCJ01001580">
    <property type="protein sequence ID" value="EHC35534.1"/>
    <property type="molecule type" value="Genomic_DNA"/>
</dbReference>
<dbReference type="AlphaFoldDB" id="G5LRW0"/>
<organism evidence="1 2">
    <name type="scientific">Salmonella enterica subsp. enterica serovar Alachua str. R6-377</name>
    <dbReference type="NCBI Taxonomy" id="913241"/>
    <lineage>
        <taxon>Bacteria</taxon>
        <taxon>Pseudomonadati</taxon>
        <taxon>Pseudomonadota</taxon>
        <taxon>Gammaproteobacteria</taxon>
        <taxon>Enterobacterales</taxon>
        <taxon>Enterobacteriaceae</taxon>
        <taxon>Salmonella</taxon>
    </lineage>
</organism>
<comment type="caution">
    <text evidence="1">The sequence shown here is derived from an EMBL/GenBank/DDBJ whole genome shotgun (WGS) entry which is preliminary data.</text>
</comment>
<dbReference type="PATRIC" id="fig|913241.3.peg.2781"/>
<dbReference type="InterPro" id="IPR015315">
    <property type="entry name" value="DUF1963"/>
</dbReference>
<dbReference type="Gene3D" id="2.30.320.10">
    <property type="entry name" value="YwqG-like"/>
    <property type="match status" value="1"/>
</dbReference>
<dbReference type="Pfam" id="PF09234">
    <property type="entry name" value="DUF1963"/>
    <property type="match status" value="1"/>
</dbReference>
<name>G5LRW0_SALET</name>
<protein>
    <recommendedName>
        <fullName evidence="3">DUF1963 domain-containing protein</fullName>
    </recommendedName>
</protein>
<dbReference type="SUPFAM" id="SSF103032">
    <property type="entry name" value="Hypothetical protein YwqG"/>
    <property type="match status" value="1"/>
</dbReference>
<sequence>MEHYRMDERIPCKNPQCSHFILPATAARTEGYCMPCVQARYRQEQEEYIRKNRKTIDAFSGITNPVEMLKLVHEPREHDPLIEWIPCPIPTDELYKKLSDDESRDMVDYAEKLFDSGWQEEAQEIVLCLAAFTRANLDNFLRQVINEEELELSSPLPFHRAPPDVRDALLQKVETDDENRDGILCALAWIGDEVVVEHFNRWHQEPPAWSASLHILPHRYAHQAGWELTENGRRRDLYFTQCTHLVKQAPEQPAVFRAVAEYGENCPHCSLPLINLFEVSPSAVGLSTQGWPGQIRILTCQCCTAYNTVFATVDPQGQPRWYEKNALSTLAVENSSDWITLPLDVLHPGESRLPLFAAEIFLPTTFSQLGGHPAWVQDADYPTCPTCAQTMMFLAQLSYEDIEEEEYAEGMLYGFICPSCQTTATSYQQT</sequence>
<evidence type="ECO:0000313" key="1">
    <source>
        <dbReference type="EMBL" id="EHC35534.1"/>
    </source>
</evidence>
<gene>
    <name evidence="1" type="ORF">LTSEALA_3676</name>
</gene>